<dbReference type="SMART" id="SM00331">
    <property type="entry name" value="PP2C_SIG"/>
    <property type="match status" value="1"/>
</dbReference>
<dbReference type="EMBL" id="MCGN01000004">
    <property type="protein sequence ID" value="ORY97633.1"/>
    <property type="molecule type" value="Genomic_DNA"/>
</dbReference>
<comment type="similarity">
    <text evidence="1">Belongs to the PP2C family.</text>
</comment>
<dbReference type="PANTHER" id="PTHR12320:SF1">
    <property type="entry name" value="PROTEIN PHOSPHATASE PTC7 HOMOLOG"/>
    <property type="match status" value="1"/>
</dbReference>
<keyword evidence="1" id="KW-0904">Protein phosphatase</keyword>
<dbReference type="InterPro" id="IPR001932">
    <property type="entry name" value="PPM-type_phosphatase-like_dom"/>
</dbReference>
<keyword evidence="1" id="KW-0479">Metal-binding</keyword>
<reference evidence="3 4" key="1">
    <citation type="submission" date="2016-07" db="EMBL/GenBank/DDBJ databases">
        <title>Pervasive Adenine N6-methylation of Active Genes in Fungi.</title>
        <authorList>
            <consortium name="DOE Joint Genome Institute"/>
            <person name="Mondo S.J."/>
            <person name="Dannebaum R.O."/>
            <person name="Kuo R.C."/>
            <person name="Labutti K."/>
            <person name="Haridas S."/>
            <person name="Kuo A."/>
            <person name="Salamov A."/>
            <person name="Ahrendt S.R."/>
            <person name="Lipzen A."/>
            <person name="Sullivan W."/>
            <person name="Andreopoulos W.B."/>
            <person name="Clum A."/>
            <person name="Lindquist E."/>
            <person name="Daum C."/>
            <person name="Ramamoorthy G.K."/>
            <person name="Gryganskyi A."/>
            <person name="Culley D."/>
            <person name="Magnuson J.K."/>
            <person name="James T.Y."/>
            <person name="O'Malley M.A."/>
            <person name="Stajich J.E."/>
            <person name="Spatafora J.W."/>
            <person name="Visel A."/>
            <person name="Grigoriev I.V."/>
        </authorList>
    </citation>
    <scope>NUCLEOTIDE SEQUENCE [LARGE SCALE GENOMIC DNA]</scope>
    <source>
        <strain evidence="3 4">NRRL 2496</strain>
    </source>
</reference>
<evidence type="ECO:0000313" key="3">
    <source>
        <dbReference type="EMBL" id="ORY97633.1"/>
    </source>
</evidence>
<name>A0A1X2HFA1_SYNRA</name>
<comment type="cofactor">
    <cofactor evidence="1">
        <name>Mn(2+)</name>
        <dbReference type="ChEBI" id="CHEBI:29035"/>
    </cofactor>
</comment>
<sequence>MARQYVQRLTSVSQLAHWSASKPLLAPSISYLRPTINAQRLLTFNNVHQQHQQQQVHSISNVSHSSSASLFDNGSTTGLQTTSFSGDRRFSQVAALKVPASTNTAAASAAEGTQQQPATDEPLPSFQFVAHAAWHPKNRHPRQKQTERKLPYWKRNKVGNVDAGEDAFFHTCTPYGMALGVADGVGGWAEAGVDPAIFSWTLMNNAACVAKKSEQQPPIDALQILDTAFHQLQRGGKVAAGSSTACILNLCKTTGKMTSVNLGDSAFLLIRDQKIVYESPSQQHYFNCPYQLTVVPDTYPDRDTFVTDMPKDADQKSFFLKDNDIILLATDGYFDNVYPHETLSTINETMKSLLDQPAPADDETVGTVVRSLAKALTDKARLFSLDPKRLSPWAKEAQAHGSNYRGGKVDDITCVVTFVRGIQRLNEQQQP</sequence>
<protein>
    <recommendedName>
        <fullName evidence="1">Protein phosphatase</fullName>
        <ecNumber evidence="1">3.1.3.16</ecNumber>
    </recommendedName>
</protein>
<dbReference type="InParanoid" id="A0A1X2HFA1"/>
<dbReference type="PANTHER" id="PTHR12320">
    <property type="entry name" value="PROTEIN PHOSPHATASE 2C"/>
    <property type="match status" value="1"/>
</dbReference>
<dbReference type="GO" id="GO:0046872">
    <property type="term" value="F:metal ion binding"/>
    <property type="evidence" value="ECO:0007669"/>
    <property type="project" value="UniProtKB-UniRule"/>
</dbReference>
<keyword evidence="4" id="KW-1185">Reference proteome</keyword>
<comment type="cofactor">
    <cofactor evidence="1">
        <name>Mg(2+)</name>
        <dbReference type="ChEBI" id="CHEBI:18420"/>
    </cofactor>
</comment>
<keyword evidence="1" id="KW-0378">Hydrolase</keyword>
<comment type="catalytic activity">
    <reaction evidence="1">
        <text>O-phospho-L-threonyl-[protein] + H2O = L-threonyl-[protein] + phosphate</text>
        <dbReference type="Rhea" id="RHEA:47004"/>
        <dbReference type="Rhea" id="RHEA-COMP:11060"/>
        <dbReference type="Rhea" id="RHEA-COMP:11605"/>
        <dbReference type="ChEBI" id="CHEBI:15377"/>
        <dbReference type="ChEBI" id="CHEBI:30013"/>
        <dbReference type="ChEBI" id="CHEBI:43474"/>
        <dbReference type="ChEBI" id="CHEBI:61977"/>
        <dbReference type="EC" id="3.1.3.16"/>
    </reaction>
</comment>
<dbReference type="SMART" id="SM00332">
    <property type="entry name" value="PP2Cc"/>
    <property type="match status" value="1"/>
</dbReference>
<dbReference type="InterPro" id="IPR036457">
    <property type="entry name" value="PPM-type-like_dom_sf"/>
</dbReference>
<evidence type="ECO:0000259" key="2">
    <source>
        <dbReference type="PROSITE" id="PS51746"/>
    </source>
</evidence>
<dbReference type="SUPFAM" id="SSF81606">
    <property type="entry name" value="PP2C-like"/>
    <property type="match status" value="1"/>
</dbReference>
<dbReference type="AlphaFoldDB" id="A0A1X2HFA1"/>
<dbReference type="Pfam" id="PF07228">
    <property type="entry name" value="SpoIIE"/>
    <property type="match status" value="1"/>
</dbReference>
<feature type="domain" description="PPM-type phosphatase" evidence="2">
    <location>
        <begin position="151"/>
        <end position="419"/>
    </location>
</feature>
<comment type="catalytic activity">
    <reaction evidence="1">
        <text>O-phospho-L-seryl-[protein] + H2O = L-seryl-[protein] + phosphate</text>
        <dbReference type="Rhea" id="RHEA:20629"/>
        <dbReference type="Rhea" id="RHEA-COMP:9863"/>
        <dbReference type="Rhea" id="RHEA-COMP:11604"/>
        <dbReference type="ChEBI" id="CHEBI:15377"/>
        <dbReference type="ChEBI" id="CHEBI:29999"/>
        <dbReference type="ChEBI" id="CHEBI:43474"/>
        <dbReference type="ChEBI" id="CHEBI:83421"/>
        <dbReference type="EC" id="3.1.3.16"/>
    </reaction>
</comment>
<keyword evidence="1" id="KW-0464">Manganese</keyword>
<dbReference type="STRING" id="13706.A0A1X2HFA1"/>
<dbReference type="OrthoDB" id="60843at2759"/>
<dbReference type="FunCoup" id="A0A1X2HFA1">
    <property type="interactions" value="283"/>
</dbReference>
<gene>
    <name evidence="3" type="ORF">BCR43DRAFT_456728</name>
</gene>
<dbReference type="PROSITE" id="PS51746">
    <property type="entry name" value="PPM_2"/>
    <property type="match status" value="1"/>
</dbReference>
<evidence type="ECO:0000313" key="4">
    <source>
        <dbReference type="Proteomes" id="UP000242180"/>
    </source>
</evidence>
<dbReference type="EC" id="3.1.3.16" evidence="1"/>
<dbReference type="OMA" id="AYSEPQT"/>
<accession>A0A1X2HFA1</accession>
<keyword evidence="1" id="KW-0460">Magnesium</keyword>
<dbReference type="InterPro" id="IPR039123">
    <property type="entry name" value="PPTC7"/>
</dbReference>
<organism evidence="3 4">
    <name type="scientific">Syncephalastrum racemosum</name>
    <name type="common">Filamentous fungus</name>
    <dbReference type="NCBI Taxonomy" id="13706"/>
    <lineage>
        <taxon>Eukaryota</taxon>
        <taxon>Fungi</taxon>
        <taxon>Fungi incertae sedis</taxon>
        <taxon>Mucoromycota</taxon>
        <taxon>Mucoromycotina</taxon>
        <taxon>Mucoromycetes</taxon>
        <taxon>Mucorales</taxon>
        <taxon>Syncephalastraceae</taxon>
        <taxon>Syncephalastrum</taxon>
    </lineage>
</organism>
<proteinExistence type="inferred from homology"/>
<dbReference type="Gene3D" id="3.60.40.10">
    <property type="entry name" value="PPM-type phosphatase domain"/>
    <property type="match status" value="1"/>
</dbReference>
<evidence type="ECO:0000256" key="1">
    <source>
        <dbReference type="RuleBase" id="RU366020"/>
    </source>
</evidence>
<dbReference type="Proteomes" id="UP000242180">
    <property type="component" value="Unassembled WGS sequence"/>
</dbReference>
<comment type="caution">
    <text evidence="3">The sequence shown here is derived from an EMBL/GenBank/DDBJ whole genome shotgun (WGS) entry which is preliminary data.</text>
</comment>
<dbReference type="GO" id="GO:0004722">
    <property type="term" value="F:protein serine/threonine phosphatase activity"/>
    <property type="evidence" value="ECO:0007669"/>
    <property type="project" value="UniProtKB-EC"/>
</dbReference>